<dbReference type="NCBIfam" id="TIGR00195">
    <property type="entry name" value="exoDNase_III"/>
    <property type="match status" value="1"/>
</dbReference>
<keyword evidence="8" id="KW-1185">Reference proteome</keyword>
<evidence type="ECO:0000256" key="1">
    <source>
        <dbReference type="ARBA" id="ARBA00001946"/>
    </source>
</evidence>
<dbReference type="InterPro" id="IPR020847">
    <property type="entry name" value="AP_endonuclease_F1_BS"/>
</dbReference>
<keyword evidence="5" id="KW-0460">Magnesium</keyword>
<keyword evidence="3" id="KW-0479">Metal-binding</keyword>
<dbReference type="NCBIfam" id="TIGR00633">
    <property type="entry name" value="xth"/>
    <property type="match status" value="1"/>
</dbReference>
<dbReference type="SUPFAM" id="SSF56219">
    <property type="entry name" value="DNase I-like"/>
    <property type="match status" value="1"/>
</dbReference>
<evidence type="ECO:0000256" key="5">
    <source>
        <dbReference type="ARBA" id="ARBA00022842"/>
    </source>
</evidence>
<evidence type="ECO:0000256" key="2">
    <source>
        <dbReference type="ARBA" id="ARBA00007092"/>
    </source>
</evidence>
<dbReference type="RefSeq" id="WP_394318287.1">
    <property type="nucleotide sequence ID" value="NZ_JBHMQU010000011.1"/>
</dbReference>
<dbReference type="EMBL" id="JBHMQU010000011">
    <property type="protein sequence ID" value="MFC0811091.1"/>
    <property type="molecule type" value="Genomic_DNA"/>
</dbReference>
<evidence type="ECO:0000256" key="4">
    <source>
        <dbReference type="ARBA" id="ARBA00022801"/>
    </source>
</evidence>
<dbReference type="GO" id="GO:0008311">
    <property type="term" value="F:double-stranded DNA 3'-5' DNA exonuclease activity"/>
    <property type="evidence" value="ECO:0007669"/>
    <property type="project" value="UniProtKB-EC"/>
</dbReference>
<dbReference type="PANTHER" id="PTHR43250:SF1">
    <property type="entry name" value="EXODEOXYRIBONUCLEASE III"/>
    <property type="match status" value="1"/>
</dbReference>
<dbReference type="InterPro" id="IPR036691">
    <property type="entry name" value="Endo/exonu/phosph_ase_sf"/>
</dbReference>
<organism evidence="7 8">
    <name type="scientific">Paracoccus panacisoli</name>
    <dbReference type="NCBI Taxonomy" id="1510163"/>
    <lineage>
        <taxon>Bacteria</taxon>
        <taxon>Pseudomonadati</taxon>
        <taxon>Pseudomonadota</taxon>
        <taxon>Alphaproteobacteria</taxon>
        <taxon>Rhodobacterales</taxon>
        <taxon>Paracoccaceae</taxon>
        <taxon>Paracoccus</taxon>
    </lineage>
</organism>
<evidence type="ECO:0000259" key="6">
    <source>
        <dbReference type="Pfam" id="PF03372"/>
    </source>
</evidence>
<evidence type="ECO:0000256" key="3">
    <source>
        <dbReference type="ARBA" id="ARBA00022723"/>
    </source>
</evidence>
<dbReference type="PANTHER" id="PTHR43250">
    <property type="entry name" value="EXODEOXYRIBONUCLEASE III"/>
    <property type="match status" value="1"/>
</dbReference>
<evidence type="ECO:0000313" key="7">
    <source>
        <dbReference type="EMBL" id="MFC0811091.1"/>
    </source>
</evidence>
<name>A0ABV6T1F8_9RHOB</name>
<dbReference type="Proteomes" id="UP001589920">
    <property type="component" value="Unassembled WGS sequence"/>
</dbReference>
<dbReference type="Pfam" id="PF03372">
    <property type="entry name" value="Exo_endo_phos"/>
    <property type="match status" value="1"/>
</dbReference>
<gene>
    <name evidence="7" type="primary">xth</name>
    <name evidence="7" type="ORF">ACFHYO_03050</name>
</gene>
<dbReference type="EC" id="3.1.11.2" evidence="7"/>
<reference evidence="7 8" key="1">
    <citation type="submission" date="2024-09" db="EMBL/GenBank/DDBJ databases">
        <authorList>
            <person name="Sun Q."/>
            <person name="Mori K."/>
        </authorList>
    </citation>
    <scope>NUCLEOTIDE SEQUENCE [LARGE SCALE GENOMIC DNA]</scope>
    <source>
        <strain evidence="7 8">KCTC 42086</strain>
    </source>
</reference>
<comment type="cofactor">
    <cofactor evidence="1">
        <name>Mg(2+)</name>
        <dbReference type="ChEBI" id="CHEBI:18420"/>
    </cofactor>
</comment>
<dbReference type="InterPro" id="IPR004808">
    <property type="entry name" value="AP_endonuc_1"/>
</dbReference>
<dbReference type="InterPro" id="IPR037493">
    <property type="entry name" value="ExoIII-like"/>
</dbReference>
<feature type="domain" description="Endonuclease/exonuclease/phosphatase" evidence="6">
    <location>
        <begin position="4"/>
        <end position="253"/>
    </location>
</feature>
<dbReference type="CDD" id="cd09086">
    <property type="entry name" value="ExoIII-like_AP-endo"/>
    <property type="match status" value="1"/>
</dbReference>
<protein>
    <submittedName>
        <fullName evidence="7">Exodeoxyribonuclease III</fullName>
        <ecNumber evidence="7">3.1.11.2</ecNumber>
    </submittedName>
</protein>
<dbReference type="PROSITE" id="PS51435">
    <property type="entry name" value="AP_NUCLEASE_F1_4"/>
    <property type="match status" value="1"/>
</dbReference>
<keyword evidence="4 7" id="KW-0378">Hydrolase</keyword>
<proteinExistence type="inferred from homology"/>
<sequence length="262" mass="29547">MKIASFNINGVKARIAQLTAWLPEAQPDVVVLQEIKTVDEGFPAELIEDLGWQVWTHGQKSWNGVALLSRLPVEAVRRGLPGDDGDEQARWIEAEVMGARHAVTVAGLYLPNGNPAPGPKYDYKLAWMERLRARAAALLDTEAPVVMLGDYNVIPEPRDAAHPERWVEDALFLPETRAAFRRIVNQGWTDALRIRDPHGTRGPFTFWDYQRQAWERDNGIRIDHLLLSPQAADLMRDAGVDRDQRATEKPSDHVPVWVEIDA</sequence>
<comment type="similarity">
    <text evidence="2">Belongs to the DNA repair enzymes AP/ExoA family.</text>
</comment>
<dbReference type="InterPro" id="IPR005135">
    <property type="entry name" value="Endo/exonuclease/phosphatase"/>
</dbReference>
<evidence type="ECO:0000313" key="8">
    <source>
        <dbReference type="Proteomes" id="UP001589920"/>
    </source>
</evidence>
<dbReference type="Gene3D" id="3.60.10.10">
    <property type="entry name" value="Endonuclease/exonuclease/phosphatase"/>
    <property type="match status" value="1"/>
</dbReference>
<dbReference type="PROSITE" id="PS00726">
    <property type="entry name" value="AP_NUCLEASE_F1_1"/>
    <property type="match status" value="1"/>
</dbReference>
<comment type="caution">
    <text evidence="7">The sequence shown here is derived from an EMBL/GenBank/DDBJ whole genome shotgun (WGS) entry which is preliminary data.</text>
</comment>
<accession>A0ABV6T1F8</accession>